<evidence type="ECO:0000313" key="3">
    <source>
        <dbReference type="EMBL" id="CUV66088.1"/>
    </source>
</evidence>
<dbReference type="PANTHER" id="PTHR12835">
    <property type="entry name" value="BIOTIN PROTEIN LIGASE"/>
    <property type="match status" value="1"/>
</dbReference>
<dbReference type="Pfam" id="PF03099">
    <property type="entry name" value="BPL_LplA_LipB"/>
    <property type="match status" value="1"/>
</dbReference>
<keyword evidence="1 3" id="KW-0436">Ligase</keyword>
<protein>
    <submittedName>
        <fullName evidence="3">Bifunctional protein</fullName>
        <ecNumber evidence="3">6.3.4.15</ecNumber>
    </submittedName>
</protein>
<dbReference type="PANTHER" id="PTHR12835:SF5">
    <property type="entry name" value="BIOTIN--PROTEIN LIGASE"/>
    <property type="match status" value="1"/>
</dbReference>
<evidence type="ECO:0000256" key="1">
    <source>
        <dbReference type="ARBA" id="ARBA00022598"/>
    </source>
</evidence>
<dbReference type="EMBL" id="FAXN01000059">
    <property type="protein sequence ID" value="CUV66088.1"/>
    <property type="molecule type" value="Genomic_DNA"/>
</dbReference>
<dbReference type="NCBIfam" id="TIGR00121">
    <property type="entry name" value="birA_ligase"/>
    <property type="match status" value="1"/>
</dbReference>
<dbReference type="InterPro" id="IPR004408">
    <property type="entry name" value="Biotin_CoA_COase_ligase"/>
</dbReference>
<dbReference type="NCBIfam" id="NF006294">
    <property type="entry name" value="PRK08477.1"/>
    <property type="match status" value="1"/>
</dbReference>
<accession>A0A0S4XQ33</accession>
<feature type="domain" description="BPL/LPL catalytic" evidence="2">
    <location>
        <begin position="1"/>
        <end position="180"/>
    </location>
</feature>
<name>A0A0S4XQ33_9BACT</name>
<dbReference type="InterPro" id="IPR004143">
    <property type="entry name" value="BPL_LPL_catalytic"/>
</dbReference>
<dbReference type="EC" id="6.3.4.15" evidence="3"/>
<dbReference type="GO" id="GO:0005737">
    <property type="term" value="C:cytoplasm"/>
    <property type="evidence" value="ECO:0007669"/>
    <property type="project" value="TreeGrafter"/>
</dbReference>
<evidence type="ECO:0000259" key="2">
    <source>
        <dbReference type="PROSITE" id="PS51733"/>
    </source>
</evidence>
<dbReference type="AlphaFoldDB" id="A0A0S4XQ33"/>
<proteinExistence type="predicted"/>
<dbReference type="InterPro" id="IPR045864">
    <property type="entry name" value="aa-tRNA-synth_II/BPL/LPL"/>
</dbReference>
<dbReference type="SUPFAM" id="SSF55681">
    <property type="entry name" value="Class II aaRS and biotin synthetases"/>
    <property type="match status" value="1"/>
</dbReference>
<gene>
    <name evidence="3" type="primary">birA</name>
    <name evidence="3" type="ORF">BN3087_570060</name>
</gene>
<reference evidence="3" key="1">
    <citation type="submission" date="2015-11" db="EMBL/GenBank/DDBJ databases">
        <authorList>
            <person name="Zhang Y."/>
            <person name="Guo Z."/>
        </authorList>
    </citation>
    <scope>NUCLEOTIDE SEQUENCE</scope>
    <source>
        <strain evidence="3">BN30871</strain>
    </source>
</reference>
<dbReference type="Gene3D" id="3.30.930.10">
    <property type="entry name" value="Bira Bifunctional Protein, Domain 2"/>
    <property type="match status" value="1"/>
</dbReference>
<sequence>MEIISFETLPSTQKYLINAIKGKLLKSPVCVIADIQTDGIGSRDNSWVFTKGSLFASISLPRGMFPDDLPIQSASIYFGQIMQEVLVKLNKNVWLKWPNDLYLSDKKIGGIITNIVDDNLVCGMGVNMGSNNTDFSSLIIDETPYFILESFLELIEKKPTWKQTLSNVRIEFSKNKNYFAHTLFGKKSLESAVLCDDGSLVIDGERVYSLR</sequence>
<dbReference type="PROSITE" id="PS51733">
    <property type="entry name" value="BPL_LPL_CATALYTIC"/>
    <property type="match status" value="1"/>
</dbReference>
<organism evidence="3">
    <name type="scientific">Sulfurovum sp. enrichment culture clone C5</name>
    <dbReference type="NCBI Taxonomy" id="497650"/>
    <lineage>
        <taxon>Bacteria</taxon>
        <taxon>Pseudomonadati</taxon>
        <taxon>Campylobacterota</taxon>
        <taxon>Epsilonproteobacteria</taxon>
        <taxon>Campylobacterales</taxon>
        <taxon>Sulfurovaceae</taxon>
        <taxon>Sulfurovum</taxon>
        <taxon>environmental samples</taxon>
    </lineage>
</organism>
<dbReference type="GO" id="GO:0004077">
    <property type="term" value="F:biotin--[biotin carboxyl-carrier protein] ligase activity"/>
    <property type="evidence" value="ECO:0007669"/>
    <property type="project" value="UniProtKB-EC"/>
</dbReference>